<sequence>MRAATSGRMVVPVPDGGETVWRGRWGCSPTSARSISRSRMAEPRAMGTSPSRSIDSTTCSRFPSRTTRVAVPSGVSGAARKRSNVNRLTCIGTRVGTDSINQASAAHTGPPC</sequence>
<feature type="region of interest" description="Disordered" evidence="1">
    <location>
        <begin position="1"/>
        <end position="61"/>
    </location>
</feature>
<accession>A0A6J7QPT1</accession>
<organism evidence="2">
    <name type="scientific">freshwater metagenome</name>
    <dbReference type="NCBI Taxonomy" id="449393"/>
    <lineage>
        <taxon>unclassified sequences</taxon>
        <taxon>metagenomes</taxon>
        <taxon>ecological metagenomes</taxon>
    </lineage>
</organism>
<reference evidence="2" key="1">
    <citation type="submission" date="2020-05" db="EMBL/GenBank/DDBJ databases">
        <authorList>
            <person name="Chiriac C."/>
            <person name="Salcher M."/>
            <person name="Ghai R."/>
            <person name="Kavagutti S V."/>
        </authorList>
    </citation>
    <scope>NUCLEOTIDE SEQUENCE</scope>
</reference>
<evidence type="ECO:0000256" key="1">
    <source>
        <dbReference type="SAM" id="MobiDB-lite"/>
    </source>
</evidence>
<name>A0A6J7QPT1_9ZZZZ</name>
<gene>
    <name evidence="2" type="ORF">UFOPK3967_02622</name>
</gene>
<dbReference type="EMBL" id="CAFBOS010000214">
    <property type="protein sequence ID" value="CAB5018609.1"/>
    <property type="molecule type" value="Genomic_DNA"/>
</dbReference>
<proteinExistence type="predicted"/>
<evidence type="ECO:0000313" key="2">
    <source>
        <dbReference type="EMBL" id="CAB5018609.1"/>
    </source>
</evidence>
<protein>
    <submittedName>
        <fullName evidence="2">Unannotated protein</fullName>
    </submittedName>
</protein>
<feature type="compositionally biased region" description="Polar residues" evidence="1">
    <location>
        <begin position="48"/>
        <end position="61"/>
    </location>
</feature>
<dbReference type="AlphaFoldDB" id="A0A6J7QPT1"/>
<feature type="compositionally biased region" description="Polar residues" evidence="1">
    <location>
        <begin position="28"/>
        <end position="37"/>
    </location>
</feature>